<dbReference type="Proteomes" id="UP000831701">
    <property type="component" value="Chromosome 18"/>
</dbReference>
<organism evidence="1 2">
    <name type="scientific">Scortum barcoo</name>
    <name type="common">barcoo grunter</name>
    <dbReference type="NCBI Taxonomy" id="214431"/>
    <lineage>
        <taxon>Eukaryota</taxon>
        <taxon>Metazoa</taxon>
        <taxon>Chordata</taxon>
        <taxon>Craniata</taxon>
        <taxon>Vertebrata</taxon>
        <taxon>Euteleostomi</taxon>
        <taxon>Actinopterygii</taxon>
        <taxon>Neopterygii</taxon>
        <taxon>Teleostei</taxon>
        <taxon>Neoteleostei</taxon>
        <taxon>Acanthomorphata</taxon>
        <taxon>Eupercaria</taxon>
        <taxon>Centrarchiformes</taxon>
        <taxon>Terapontoidei</taxon>
        <taxon>Terapontidae</taxon>
        <taxon>Scortum</taxon>
    </lineage>
</organism>
<evidence type="ECO:0000313" key="1">
    <source>
        <dbReference type="EMBL" id="KAI3358931.1"/>
    </source>
</evidence>
<dbReference type="EMBL" id="CM041548">
    <property type="protein sequence ID" value="KAI3358931.1"/>
    <property type="molecule type" value="Genomic_DNA"/>
</dbReference>
<comment type="caution">
    <text evidence="1">The sequence shown here is derived from an EMBL/GenBank/DDBJ whole genome shotgun (WGS) entry which is preliminary data.</text>
</comment>
<evidence type="ECO:0000313" key="2">
    <source>
        <dbReference type="Proteomes" id="UP000831701"/>
    </source>
</evidence>
<name>A0ACB8VTJ2_9TELE</name>
<keyword evidence="2" id="KW-1185">Reference proteome</keyword>
<proteinExistence type="predicted"/>
<accession>A0ACB8VTJ2</accession>
<reference evidence="1" key="1">
    <citation type="submission" date="2022-04" db="EMBL/GenBank/DDBJ databases">
        <title>Jade perch genome.</title>
        <authorList>
            <person name="Chao B."/>
        </authorList>
    </citation>
    <scope>NUCLEOTIDE SEQUENCE</scope>
    <source>
        <strain evidence="1">CB-2022</strain>
    </source>
</reference>
<gene>
    <name evidence="1" type="ORF">L3Q82_015324</name>
</gene>
<protein>
    <submittedName>
        <fullName evidence="1">Uncharacterized protein</fullName>
    </submittedName>
</protein>
<sequence>MINDVLRDMLNRFIFVYLDDILIFSRSLPEHTQHVRQVLQRLLENQLFVKAEKCEFHVSKLELHRGILKPRVQEALKDHPAPNNCPKDRLFVPSNLRSLVLQWIHTSKFSLSPWHSSDPLPPSATLLVAQDGSRDTQEYINACSCLCPWQILSPCSSWVPQTPSYSSPPLVSYCCVTSSLVSHHPKVTQSILTVVDRFSKSVHFIPLPKLPSALETASLLTDHVFRLHGLPTDIVSDRGPQFTSQVWTAFCKALGATPSLSSGYHPQSNGQTEPGQPEPGDRSLSLRCCS</sequence>